<keyword evidence="4" id="KW-0418">Kinase</keyword>
<dbReference type="InterPro" id="IPR011009">
    <property type="entry name" value="Kinase-like_dom_sf"/>
</dbReference>
<keyword evidence="5" id="KW-0067">ATP-binding</keyword>
<dbReference type="Pfam" id="PF02816">
    <property type="entry name" value="Alpha_kinase"/>
    <property type="match status" value="1"/>
</dbReference>
<dbReference type="Proteomes" id="UP000567179">
    <property type="component" value="Unassembled WGS sequence"/>
</dbReference>
<protein>
    <recommendedName>
        <fullName evidence="7">Alpha-type protein kinase domain-containing protein</fullName>
    </recommendedName>
</protein>
<accession>A0A8H5BLJ4</accession>
<dbReference type="SUPFAM" id="SSF56112">
    <property type="entry name" value="Protein kinase-like (PK-like)"/>
    <property type="match status" value="1"/>
</dbReference>
<sequence>MSQQFCESNNGDGCGKVFPNKTSSGLCAKCHKLATLNVGSLEYENFRAYKQCKFCGMAWKNASTDVCGRCALLPDKQVGQDSSLVFDAASSQLADTAVQAAAIARTHAVNARLYKQPVSIHTNAGLATAKANVTPSMDKILCHVACRVNSGPISKQKSTDPDFGSWCHSWAKEDFMSEVLDHSLETVNVIWVKTHGIELDRQASTYFISASYIYVHFRGEVELRLAGNKNFLPGDSNITVGAAYKEYHTGDLAAFYAVDTKSGKAKAHMKGQPTMGLELYINKRKLLFDDLRYVAKKFTEIGSDSLITAAENELHLTQELDRLKIVEFFLNDFKSTAKKNGVTIAKGITVSDGFLVREQGVPSAASGFPPDDIDGAVWLVEPRRSTSVIKFSGTMIHPARADNVSLTLAAFAHYVYHSSNHQLVLADIQGTPSAVEGVDGVVLFDIMTHSPNTDSGIGDHGVKGIEAFVQQHQCNHICRGLNLDKASASNENPDTSDKTSDVESESE</sequence>
<evidence type="ECO:0000259" key="7">
    <source>
        <dbReference type="PROSITE" id="PS51158"/>
    </source>
</evidence>
<dbReference type="Gene3D" id="3.20.200.10">
    <property type="entry name" value="MHCK/EF2 kinase"/>
    <property type="match status" value="1"/>
</dbReference>
<evidence type="ECO:0000256" key="5">
    <source>
        <dbReference type="ARBA" id="ARBA00022840"/>
    </source>
</evidence>
<evidence type="ECO:0000256" key="4">
    <source>
        <dbReference type="ARBA" id="ARBA00022777"/>
    </source>
</evidence>
<dbReference type="CDD" id="cd04515">
    <property type="entry name" value="Alpha_kinase"/>
    <property type="match status" value="1"/>
</dbReference>
<dbReference type="GO" id="GO:0004674">
    <property type="term" value="F:protein serine/threonine kinase activity"/>
    <property type="evidence" value="ECO:0007669"/>
    <property type="project" value="UniProtKB-KW"/>
</dbReference>
<comment type="caution">
    <text evidence="8">The sequence shown here is derived from an EMBL/GenBank/DDBJ whole genome shotgun (WGS) entry which is preliminary data.</text>
</comment>
<gene>
    <name evidence="8" type="ORF">D9619_009978</name>
</gene>
<name>A0A8H5BLJ4_9AGAR</name>
<dbReference type="SMART" id="SM00811">
    <property type="entry name" value="Alpha_kinase"/>
    <property type="match status" value="1"/>
</dbReference>
<feature type="domain" description="Alpha-type protein kinase" evidence="7">
    <location>
        <begin position="223"/>
        <end position="486"/>
    </location>
</feature>
<evidence type="ECO:0000313" key="8">
    <source>
        <dbReference type="EMBL" id="KAF5325455.1"/>
    </source>
</evidence>
<keyword evidence="2" id="KW-0808">Transferase</keyword>
<dbReference type="PANTHER" id="PTHR45992">
    <property type="entry name" value="EUKARYOTIC ELONGATION FACTOR 2 KINASE-RELATED"/>
    <property type="match status" value="1"/>
</dbReference>
<evidence type="ECO:0000256" key="6">
    <source>
        <dbReference type="SAM" id="MobiDB-lite"/>
    </source>
</evidence>
<dbReference type="EMBL" id="JAACJJ010000015">
    <property type="protein sequence ID" value="KAF5325455.1"/>
    <property type="molecule type" value="Genomic_DNA"/>
</dbReference>
<evidence type="ECO:0000313" key="9">
    <source>
        <dbReference type="Proteomes" id="UP000567179"/>
    </source>
</evidence>
<organism evidence="8 9">
    <name type="scientific">Psilocybe cf. subviscida</name>
    <dbReference type="NCBI Taxonomy" id="2480587"/>
    <lineage>
        <taxon>Eukaryota</taxon>
        <taxon>Fungi</taxon>
        <taxon>Dikarya</taxon>
        <taxon>Basidiomycota</taxon>
        <taxon>Agaricomycotina</taxon>
        <taxon>Agaricomycetes</taxon>
        <taxon>Agaricomycetidae</taxon>
        <taxon>Agaricales</taxon>
        <taxon>Agaricineae</taxon>
        <taxon>Strophariaceae</taxon>
        <taxon>Psilocybe</taxon>
    </lineage>
</organism>
<reference evidence="8 9" key="1">
    <citation type="journal article" date="2020" name="ISME J.">
        <title>Uncovering the hidden diversity of litter-decomposition mechanisms in mushroom-forming fungi.</title>
        <authorList>
            <person name="Floudas D."/>
            <person name="Bentzer J."/>
            <person name="Ahren D."/>
            <person name="Johansson T."/>
            <person name="Persson P."/>
            <person name="Tunlid A."/>
        </authorList>
    </citation>
    <scope>NUCLEOTIDE SEQUENCE [LARGE SCALE GENOMIC DNA]</scope>
    <source>
        <strain evidence="8 9">CBS 101986</strain>
    </source>
</reference>
<evidence type="ECO:0000256" key="3">
    <source>
        <dbReference type="ARBA" id="ARBA00022741"/>
    </source>
</evidence>
<dbReference type="OrthoDB" id="2915404at2759"/>
<dbReference type="GO" id="GO:0005524">
    <property type="term" value="F:ATP binding"/>
    <property type="evidence" value="ECO:0007669"/>
    <property type="project" value="UniProtKB-KW"/>
</dbReference>
<dbReference type="AlphaFoldDB" id="A0A8H5BLJ4"/>
<feature type="region of interest" description="Disordered" evidence="6">
    <location>
        <begin position="485"/>
        <end position="507"/>
    </location>
</feature>
<proteinExistence type="predicted"/>
<dbReference type="InterPro" id="IPR004166">
    <property type="entry name" value="a-kinase_dom"/>
</dbReference>
<evidence type="ECO:0000256" key="2">
    <source>
        <dbReference type="ARBA" id="ARBA00022679"/>
    </source>
</evidence>
<dbReference type="InterPro" id="IPR051852">
    <property type="entry name" value="Alpha-type_PK"/>
</dbReference>
<keyword evidence="3" id="KW-0547">Nucleotide-binding</keyword>
<dbReference type="PROSITE" id="PS51158">
    <property type="entry name" value="ALPHA_KINASE"/>
    <property type="match status" value="1"/>
</dbReference>
<keyword evidence="1" id="KW-0723">Serine/threonine-protein kinase</keyword>
<evidence type="ECO:0000256" key="1">
    <source>
        <dbReference type="ARBA" id="ARBA00022527"/>
    </source>
</evidence>
<keyword evidence="9" id="KW-1185">Reference proteome</keyword>